<feature type="compositionally biased region" description="Polar residues" evidence="2">
    <location>
        <begin position="351"/>
        <end position="367"/>
    </location>
</feature>
<dbReference type="PANTHER" id="PTHR21974:SF2">
    <property type="entry name" value="RE15880P"/>
    <property type="match status" value="1"/>
</dbReference>
<protein>
    <submittedName>
        <fullName evidence="3">Uncharacterized protein</fullName>
    </submittedName>
</protein>
<gene>
    <name evidence="3" type="ORF">Hypma_001089</name>
</gene>
<feature type="coiled-coil region" evidence="1">
    <location>
        <begin position="116"/>
        <end position="143"/>
    </location>
</feature>
<comment type="caution">
    <text evidence="3">The sequence shown here is derived from an EMBL/GenBank/DDBJ whole genome shotgun (WGS) entry which is preliminary data.</text>
</comment>
<accession>A0A369J8W8</accession>
<keyword evidence="1" id="KW-0175">Coiled coil</keyword>
<organism evidence="3 4">
    <name type="scientific">Hypsizygus marmoreus</name>
    <name type="common">White beech mushroom</name>
    <name type="synonym">Agaricus marmoreus</name>
    <dbReference type="NCBI Taxonomy" id="39966"/>
    <lineage>
        <taxon>Eukaryota</taxon>
        <taxon>Fungi</taxon>
        <taxon>Dikarya</taxon>
        <taxon>Basidiomycota</taxon>
        <taxon>Agaricomycotina</taxon>
        <taxon>Agaricomycetes</taxon>
        <taxon>Agaricomycetidae</taxon>
        <taxon>Agaricales</taxon>
        <taxon>Tricholomatineae</taxon>
        <taxon>Lyophyllaceae</taxon>
        <taxon>Hypsizygus</taxon>
    </lineage>
</organism>
<dbReference type="EMBL" id="LUEZ02000110">
    <property type="protein sequence ID" value="RDB17640.1"/>
    <property type="molecule type" value="Genomic_DNA"/>
</dbReference>
<reference evidence="3" key="1">
    <citation type="submission" date="2018-04" db="EMBL/GenBank/DDBJ databases">
        <title>Whole genome sequencing of Hypsizygus marmoreus.</title>
        <authorList>
            <person name="Choi I.-G."/>
            <person name="Min B."/>
            <person name="Kim J.-G."/>
            <person name="Kim S."/>
            <person name="Oh Y.-L."/>
            <person name="Kong W.-S."/>
            <person name="Park H."/>
            <person name="Jeong J."/>
            <person name="Song E.-S."/>
        </authorList>
    </citation>
    <scope>NUCLEOTIDE SEQUENCE [LARGE SCALE GENOMIC DNA]</scope>
    <source>
        <strain evidence="3">51987-8</strain>
    </source>
</reference>
<dbReference type="Proteomes" id="UP000076154">
    <property type="component" value="Unassembled WGS sequence"/>
</dbReference>
<feature type="region of interest" description="Disordered" evidence="2">
    <location>
        <begin position="346"/>
        <end position="438"/>
    </location>
</feature>
<feature type="compositionally biased region" description="Pro residues" evidence="2">
    <location>
        <begin position="368"/>
        <end position="387"/>
    </location>
</feature>
<evidence type="ECO:0000256" key="2">
    <source>
        <dbReference type="SAM" id="MobiDB-lite"/>
    </source>
</evidence>
<sequence length="438" mass="48868">MTTPAIIRDNAPYHAELMSAIAELDYTPAAKAQQDSYVKDLETQLQRSEEKVKKLAETTQKERKEHASLRDSTARRLAHKLTGRREKFEAMESKEEREYVEALEQELSERDSQNVLKEMLREAKQVQTDLAKKLSKYESLKRDLGNLYDQVFEGPTEDFPEDDRLEYQLHSSQVLHDQIQSTLNAECQAAEILSRADRTMSACEAKMQEALGYSQWDMWGGGGMSDMMERNALSVAQSYANQTEMLCRQAQNASPFVRPIGHLQVAQGSLMSDVFFDNIFTDMAFHRKIQAAAAELTRAHSRLRAERDAANKRANTAGTQLIEAARALEDNRAALTSFRRGTFQAACAQDPSLTQRPPSYDAASTTNRPPPPPPLSPPPSNPSPPSSPSEQPARDSYLPPPESTRPANQPRWGSRNPFAAALAMKTPPSGQDIGSRST</sequence>
<keyword evidence="4" id="KW-1185">Reference proteome</keyword>
<name>A0A369J8W8_HYPMA</name>
<dbReference type="InParanoid" id="A0A369J8W8"/>
<evidence type="ECO:0000256" key="1">
    <source>
        <dbReference type="SAM" id="Coils"/>
    </source>
</evidence>
<evidence type="ECO:0000313" key="4">
    <source>
        <dbReference type="Proteomes" id="UP000076154"/>
    </source>
</evidence>
<proteinExistence type="predicted"/>
<dbReference type="PANTHER" id="PTHR21974">
    <property type="entry name" value="RE15880P"/>
    <property type="match status" value="1"/>
</dbReference>
<evidence type="ECO:0000313" key="3">
    <source>
        <dbReference type="EMBL" id="RDB17640.1"/>
    </source>
</evidence>
<dbReference type="AlphaFoldDB" id="A0A369J8W8"/>
<dbReference type="OrthoDB" id="2562743at2759"/>
<feature type="coiled-coil region" evidence="1">
    <location>
        <begin position="31"/>
        <end position="65"/>
    </location>
</feature>
<feature type="compositionally biased region" description="Polar residues" evidence="2">
    <location>
        <begin position="428"/>
        <end position="438"/>
    </location>
</feature>
<dbReference type="STRING" id="39966.A0A369J8W8"/>
<feature type="coiled-coil region" evidence="1">
    <location>
        <begin position="286"/>
        <end position="313"/>
    </location>
</feature>